<accession>A0A3D4SXR5</accession>
<gene>
    <name evidence="2" type="ORF">DIW82_03210</name>
</gene>
<feature type="region of interest" description="Disordered" evidence="1">
    <location>
        <begin position="1"/>
        <end position="26"/>
    </location>
</feature>
<dbReference type="STRING" id="863239.GCA_000213935_02138"/>
<evidence type="ECO:0000313" key="2">
    <source>
        <dbReference type="EMBL" id="HCT13817.1"/>
    </source>
</evidence>
<protein>
    <recommendedName>
        <fullName evidence="4">Thioredoxin</fullName>
    </recommendedName>
</protein>
<reference evidence="2 3" key="1">
    <citation type="journal article" date="2018" name="Nat. Biotechnol.">
        <title>A standardized bacterial taxonomy based on genome phylogeny substantially revises the tree of life.</title>
        <authorList>
            <person name="Parks D.H."/>
            <person name="Chuvochina M."/>
            <person name="Waite D.W."/>
            <person name="Rinke C."/>
            <person name="Skarshewski A."/>
            <person name="Chaumeil P.A."/>
            <person name="Hugenholtz P."/>
        </authorList>
    </citation>
    <scope>NUCLEOTIDE SEQUENCE [LARGE SCALE GENOMIC DNA]</scope>
    <source>
        <strain evidence="2">UBA11247</strain>
    </source>
</reference>
<name>A0A3D4SXR5_9CORY</name>
<evidence type="ECO:0000313" key="3">
    <source>
        <dbReference type="Proteomes" id="UP000261739"/>
    </source>
</evidence>
<evidence type="ECO:0000256" key="1">
    <source>
        <dbReference type="SAM" id="MobiDB-lite"/>
    </source>
</evidence>
<sequence length="313" mass="32181">MEHHHDPCSPGRTDADATPPDAAPPVREVSPVIEVTPFSLESEVIARSAQIPVVLLIGSPVDPGTSALRRDLVARAGDAGLQWILGIVDADRFPAIVGRLRPASLPSVSVIADGTGVAVWTPADASGADGVDCGDWIGQVVAQVTPRLAGLPADTVVAGTGSGRAETADVTADPRMAEAARLVGEGDAAQAVRVYDRMLAENPGPTATAVLRQAQAAVAVLARTKDMDRAAVLAAVADARTGATVEVPRLLRAADVLVLLDRPAEAVDLLSAALAAQGGGEDLRARTVELCRLLDRDAPAARRARGRIAAALF</sequence>
<dbReference type="AlphaFoldDB" id="A0A3D4SXR5"/>
<comment type="caution">
    <text evidence="2">The sequence shown here is derived from an EMBL/GenBank/DDBJ whole genome shotgun (WGS) entry which is preliminary data.</text>
</comment>
<proteinExistence type="predicted"/>
<dbReference type="EMBL" id="DQID01000090">
    <property type="protein sequence ID" value="HCT13817.1"/>
    <property type="molecule type" value="Genomic_DNA"/>
</dbReference>
<organism evidence="2 3">
    <name type="scientific">Corynebacterium nuruki</name>
    <dbReference type="NCBI Taxonomy" id="1032851"/>
    <lineage>
        <taxon>Bacteria</taxon>
        <taxon>Bacillati</taxon>
        <taxon>Actinomycetota</taxon>
        <taxon>Actinomycetes</taxon>
        <taxon>Mycobacteriales</taxon>
        <taxon>Corynebacteriaceae</taxon>
        <taxon>Corynebacterium</taxon>
    </lineage>
</organism>
<evidence type="ECO:0008006" key="4">
    <source>
        <dbReference type="Google" id="ProtNLM"/>
    </source>
</evidence>
<dbReference type="Proteomes" id="UP000261739">
    <property type="component" value="Unassembled WGS sequence"/>
</dbReference>
<dbReference type="RefSeq" id="WP_010119438.1">
    <property type="nucleotide sequence ID" value="NZ_DAITTW010000085.1"/>
</dbReference>